<dbReference type="AlphaFoldDB" id="E6QIL8"/>
<comment type="caution">
    <text evidence="7">The sequence shown here is derived from an EMBL/GenBank/DDBJ whole genome shotgun (WGS) entry which is preliminary data.</text>
</comment>
<name>E6QIL8_9ZZZZ</name>
<evidence type="ECO:0000256" key="3">
    <source>
        <dbReference type="ARBA" id="ARBA00023002"/>
    </source>
</evidence>
<dbReference type="InterPro" id="IPR036249">
    <property type="entry name" value="Thioredoxin-like_sf"/>
</dbReference>
<feature type="domain" description="Thioredoxin" evidence="6">
    <location>
        <begin position="102"/>
        <end position="267"/>
    </location>
</feature>
<dbReference type="PANTHER" id="PTHR13887:SF14">
    <property type="entry name" value="DISULFIDE BOND FORMATION PROTEIN D"/>
    <property type="match status" value="1"/>
</dbReference>
<keyword evidence="5" id="KW-0676">Redox-active center</keyword>
<dbReference type="EMBL" id="CABQ01000060">
    <property type="protein sequence ID" value="CBI07084.1"/>
    <property type="molecule type" value="Genomic_DNA"/>
</dbReference>
<evidence type="ECO:0000256" key="1">
    <source>
        <dbReference type="ARBA" id="ARBA00005791"/>
    </source>
</evidence>
<dbReference type="InterPro" id="IPR012336">
    <property type="entry name" value="Thioredoxin-like_fold"/>
</dbReference>
<proteinExistence type="inferred from homology"/>
<evidence type="ECO:0000313" key="7">
    <source>
        <dbReference type="EMBL" id="CBI07084.1"/>
    </source>
</evidence>
<keyword evidence="4" id="KW-1015">Disulfide bond</keyword>
<organism evidence="7">
    <name type="scientific">mine drainage metagenome</name>
    <dbReference type="NCBI Taxonomy" id="410659"/>
    <lineage>
        <taxon>unclassified sequences</taxon>
        <taxon>metagenomes</taxon>
        <taxon>ecological metagenomes</taxon>
    </lineage>
</organism>
<gene>
    <name evidence="7" type="ORF">CARN6_0393</name>
</gene>
<evidence type="ECO:0000256" key="2">
    <source>
        <dbReference type="ARBA" id="ARBA00022729"/>
    </source>
</evidence>
<dbReference type="Gene3D" id="3.40.30.10">
    <property type="entry name" value="Glutaredoxin"/>
    <property type="match status" value="1"/>
</dbReference>
<keyword evidence="3" id="KW-0560">Oxidoreductase</keyword>
<dbReference type="PANTHER" id="PTHR13887">
    <property type="entry name" value="GLUTATHIONE S-TRANSFERASE KAPPA"/>
    <property type="match status" value="1"/>
</dbReference>
<dbReference type="GO" id="GO:0016491">
    <property type="term" value="F:oxidoreductase activity"/>
    <property type="evidence" value="ECO:0007669"/>
    <property type="project" value="UniProtKB-KW"/>
</dbReference>
<dbReference type="Pfam" id="PF13462">
    <property type="entry name" value="Thioredoxin_4"/>
    <property type="match status" value="1"/>
</dbReference>
<dbReference type="PROSITE" id="PS51352">
    <property type="entry name" value="THIOREDOXIN_2"/>
    <property type="match status" value="1"/>
</dbReference>
<keyword evidence="2" id="KW-0732">Signal</keyword>
<dbReference type="InterPro" id="IPR013766">
    <property type="entry name" value="Thioredoxin_domain"/>
</dbReference>
<evidence type="ECO:0000256" key="4">
    <source>
        <dbReference type="ARBA" id="ARBA00023157"/>
    </source>
</evidence>
<evidence type="ECO:0000259" key="6">
    <source>
        <dbReference type="PROSITE" id="PS51352"/>
    </source>
</evidence>
<protein>
    <submittedName>
        <fullName evidence="7">Putative DSBA oxidoreductase</fullName>
    </submittedName>
</protein>
<sequence length="328" mass="34871">MTHMLPFRKSILIATFAALLAPALLAQQNVPPAPKEGADVAAGPVFPKIDPADFTATSPTSDEVVAFLKASWGYDQSRVYQVQRISKTSVPGVASVLVVVGEKNNKQLSALQFFTMPDGKHIITGGEIVTFGAHPYDDNRATLLSRADGPSEGSVSKNLELVEFADFQCPHCKEAQPTMAKLVADFPNAHIVYQSFPLVRVHNQAFRASAYGVCVARIGGNADFFKFASAVYDGQAGLTTDDSTTLTLNSAVTAAGLSPDKIAACSTTPETKAAVQAQIKLAEDLGVNQTPSLAINGRIIPIGGVPYDMLKMIINYQAQMDGPAQTTR</sequence>
<reference evidence="7" key="1">
    <citation type="submission" date="2009-10" db="EMBL/GenBank/DDBJ databases">
        <title>Diversity of trophic interactions inside an arsenic-rich microbial ecosystem.</title>
        <authorList>
            <person name="Bertin P.N."/>
            <person name="Heinrich-Salmeron A."/>
            <person name="Pelletier E."/>
            <person name="Goulhen-Chollet F."/>
            <person name="Arsene-Ploetze F."/>
            <person name="Gallien S."/>
            <person name="Calteau A."/>
            <person name="Vallenet D."/>
            <person name="Casiot C."/>
            <person name="Chane-Woon-Ming B."/>
            <person name="Giloteaux L."/>
            <person name="Barakat M."/>
            <person name="Bonnefoy V."/>
            <person name="Bruneel O."/>
            <person name="Chandler M."/>
            <person name="Cleiss J."/>
            <person name="Duran R."/>
            <person name="Elbaz-Poulichet F."/>
            <person name="Fonknechten N."/>
            <person name="Lauga B."/>
            <person name="Mornico D."/>
            <person name="Ortet P."/>
            <person name="Schaeffer C."/>
            <person name="Siguier P."/>
            <person name="Alexander Thil Smith A."/>
            <person name="Van Dorsselaer A."/>
            <person name="Weissenbach J."/>
            <person name="Medigue C."/>
            <person name="Le Paslier D."/>
        </authorList>
    </citation>
    <scope>NUCLEOTIDE SEQUENCE</scope>
</reference>
<comment type="similarity">
    <text evidence="1">Belongs to the thioredoxin family. DsbA subfamily.</text>
</comment>
<accession>E6QIL8</accession>
<dbReference type="SUPFAM" id="SSF52833">
    <property type="entry name" value="Thioredoxin-like"/>
    <property type="match status" value="1"/>
</dbReference>
<evidence type="ECO:0000256" key="5">
    <source>
        <dbReference type="ARBA" id="ARBA00023284"/>
    </source>
</evidence>